<keyword evidence="2 9" id="KW-0812">Transmembrane</keyword>
<dbReference type="SUPFAM" id="SSF81321">
    <property type="entry name" value="Family A G protein-coupled receptor-like"/>
    <property type="match status" value="2"/>
</dbReference>
<evidence type="ECO:0000313" key="11">
    <source>
        <dbReference type="EMBL" id="KAG7322595.1"/>
    </source>
</evidence>
<evidence type="ECO:0000256" key="8">
    <source>
        <dbReference type="SAM" id="MobiDB-lite"/>
    </source>
</evidence>
<dbReference type="PROSITE" id="PS50262">
    <property type="entry name" value="G_PROTEIN_RECEP_F1_2"/>
    <property type="match status" value="2"/>
</dbReference>
<feature type="compositionally biased region" description="Polar residues" evidence="8">
    <location>
        <begin position="198"/>
        <end position="219"/>
    </location>
</feature>
<feature type="transmembrane region" description="Helical" evidence="9">
    <location>
        <begin position="228"/>
        <end position="250"/>
    </location>
</feature>
<feature type="transmembrane region" description="Helical" evidence="9">
    <location>
        <begin position="370"/>
        <end position="395"/>
    </location>
</feature>
<organism evidence="11 12">
    <name type="scientific">Hemibagrus wyckioides</name>
    <dbReference type="NCBI Taxonomy" id="337641"/>
    <lineage>
        <taxon>Eukaryota</taxon>
        <taxon>Metazoa</taxon>
        <taxon>Chordata</taxon>
        <taxon>Craniata</taxon>
        <taxon>Vertebrata</taxon>
        <taxon>Euteleostomi</taxon>
        <taxon>Actinopterygii</taxon>
        <taxon>Neopterygii</taxon>
        <taxon>Teleostei</taxon>
        <taxon>Ostariophysi</taxon>
        <taxon>Siluriformes</taxon>
        <taxon>Bagridae</taxon>
        <taxon>Hemibagrus</taxon>
    </lineage>
</organism>
<proteinExistence type="predicted"/>
<dbReference type="OrthoDB" id="9909512at2759"/>
<gene>
    <name evidence="11" type="ORF">KOW79_013941</name>
</gene>
<evidence type="ECO:0000256" key="7">
    <source>
        <dbReference type="ARBA" id="ARBA00023224"/>
    </source>
</evidence>
<comment type="subcellular location">
    <subcellularLocation>
        <location evidence="1">Membrane</location>
        <topology evidence="1">Multi-pass membrane protein</topology>
    </subcellularLocation>
</comment>
<feature type="transmembrane region" description="Helical" evidence="9">
    <location>
        <begin position="104"/>
        <end position="123"/>
    </location>
</feature>
<feature type="region of interest" description="Disordered" evidence="8">
    <location>
        <begin position="465"/>
        <end position="507"/>
    </location>
</feature>
<feature type="transmembrane region" description="Helical" evidence="9">
    <location>
        <begin position="156"/>
        <end position="181"/>
    </location>
</feature>
<keyword evidence="7" id="KW-0807">Transducer</keyword>
<dbReference type="PANTHER" id="PTHR24238:SF47">
    <property type="entry name" value="ECDYSTEROIDS_DOPAMINE RECEPTOR-RELATED"/>
    <property type="match status" value="1"/>
</dbReference>
<dbReference type="Gene3D" id="1.20.1070.10">
    <property type="entry name" value="Rhodopsin 7-helix transmembrane proteins"/>
    <property type="match status" value="2"/>
</dbReference>
<evidence type="ECO:0000259" key="10">
    <source>
        <dbReference type="PROSITE" id="PS50262"/>
    </source>
</evidence>
<evidence type="ECO:0000256" key="4">
    <source>
        <dbReference type="ARBA" id="ARBA00023040"/>
    </source>
</evidence>
<feature type="transmembrane region" description="Helical" evidence="9">
    <location>
        <begin position="262"/>
        <end position="284"/>
    </location>
</feature>
<keyword evidence="12" id="KW-1185">Reference proteome</keyword>
<dbReference type="PANTHER" id="PTHR24238">
    <property type="entry name" value="G-PROTEIN COUPLED RECEPTOR"/>
    <property type="match status" value="1"/>
</dbReference>
<feature type="transmembrane region" description="Helical" evidence="9">
    <location>
        <begin position="422"/>
        <end position="448"/>
    </location>
</feature>
<accession>A0A9D3SG55</accession>
<feature type="transmembrane region" description="Helical" evidence="9">
    <location>
        <begin position="543"/>
        <end position="565"/>
    </location>
</feature>
<reference evidence="11 12" key="1">
    <citation type="submission" date="2021-06" db="EMBL/GenBank/DDBJ databases">
        <title>Chromosome-level genome assembly of the red-tail catfish (Hemibagrus wyckioides).</title>
        <authorList>
            <person name="Shao F."/>
        </authorList>
    </citation>
    <scope>NUCLEOTIDE SEQUENCE [LARGE SCALE GENOMIC DNA]</scope>
    <source>
        <strain evidence="11">EC202008001</strain>
        <tissue evidence="11">Blood</tissue>
    </source>
</reference>
<dbReference type="GO" id="GO:0016020">
    <property type="term" value="C:membrane"/>
    <property type="evidence" value="ECO:0007669"/>
    <property type="project" value="UniProtKB-SubCell"/>
</dbReference>
<name>A0A9D3SG55_9TELE</name>
<feature type="compositionally biased region" description="Polar residues" evidence="8">
    <location>
        <begin position="478"/>
        <end position="496"/>
    </location>
</feature>
<dbReference type="Pfam" id="PF00001">
    <property type="entry name" value="7tm_1"/>
    <property type="match status" value="2"/>
</dbReference>
<keyword evidence="3 9" id="KW-1133">Transmembrane helix</keyword>
<dbReference type="GO" id="GO:0004930">
    <property type="term" value="F:G protein-coupled receptor activity"/>
    <property type="evidence" value="ECO:0007669"/>
    <property type="project" value="UniProtKB-KW"/>
</dbReference>
<keyword evidence="6" id="KW-0675">Receptor</keyword>
<dbReference type="InterPro" id="IPR000276">
    <property type="entry name" value="GPCR_Rhodpsn"/>
</dbReference>
<evidence type="ECO:0000256" key="3">
    <source>
        <dbReference type="ARBA" id="ARBA00022989"/>
    </source>
</evidence>
<dbReference type="Proteomes" id="UP000824219">
    <property type="component" value="Linkage Group LG16"/>
</dbReference>
<dbReference type="InterPro" id="IPR017452">
    <property type="entry name" value="GPCR_Rhodpsn_7TM"/>
</dbReference>
<feature type="transmembrane region" description="Helical" evidence="9">
    <location>
        <begin position="516"/>
        <end position="537"/>
    </location>
</feature>
<evidence type="ECO:0000256" key="9">
    <source>
        <dbReference type="SAM" id="Phobius"/>
    </source>
</evidence>
<feature type="domain" description="G-protein coupled receptors family 1 profile" evidence="10">
    <location>
        <begin position="4"/>
        <end position="283"/>
    </location>
</feature>
<evidence type="ECO:0000256" key="5">
    <source>
        <dbReference type="ARBA" id="ARBA00023136"/>
    </source>
</evidence>
<protein>
    <recommendedName>
        <fullName evidence="10">G-protein coupled receptors family 1 profile domain-containing protein</fullName>
    </recommendedName>
</protein>
<feature type="domain" description="G-protein coupled receptors family 1 profile" evidence="10">
    <location>
        <begin position="291"/>
        <end position="564"/>
    </location>
</feature>
<dbReference type="CDD" id="cd00637">
    <property type="entry name" value="7tm_classA_rhodopsin-like"/>
    <property type="match status" value="2"/>
</dbReference>
<sequence length="577" mass="64338">MIGNNWLCISSLPKSNSQLRTSDVLFINLAVSNLITNYLVDTLDLYETVVNVPWGYLYCGFRLFLPELSETSSILTTVFITVYWQQKLVGSLKRGGAPVQMDNLHFIVMLLTASWTFSFLFHFPHFFFVAKLGENETDAECTDELPSPQAEHAYEVLYVTLVNVIPISTILYACIQIVITLMQNEKRMKKMDEEVKNEGNTSAEKSGDNANNVSTVTKSNSQSKTGGLVRAAKSVVAVAIVFLICWTIHINVRLLDSISPNYVTQVMESFIGAIYTCTIPYVYLSQLRTNDILFVNLAVSNLITNYLVDLPDTLDFVVHWTRRYCTVFSFCSNLSETSSILTTMFITVYWHQKLVGSLKRGGAPVQMDNLCLITALLTGSWAFATIFSIPHFFFISTGILNQSFDDCMEQDSSQEARQAYEMVYLALANLAPIIGIVFASIQIAVTLVQNERRIKNSTNVFNRGGNTKIKKAPEPTSKDLTSNAANNVQDQRQGVQKSKDKTSSSTGNQVRAAKSVVTVATVFLICWLTHLTLSITITVYDSIIVAEMISYIGGTYTCIIPYMYLHGVKKLNCSSKG</sequence>
<dbReference type="EMBL" id="JAHKSW010000016">
    <property type="protein sequence ID" value="KAG7322595.1"/>
    <property type="molecule type" value="Genomic_DNA"/>
</dbReference>
<evidence type="ECO:0000256" key="6">
    <source>
        <dbReference type="ARBA" id="ARBA00023170"/>
    </source>
</evidence>
<keyword evidence="4" id="KW-0297">G-protein coupled receptor</keyword>
<keyword evidence="5 9" id="KW-0472">Membrane</keyword>
<evidence type="ECO:0000256" key="2">
    <source>
        <dbReference type="ARBA" id="ARBA00022692"/>
    </source>
</evidence>
<feature type="region of interest" description="Disordered" evidence="8">
    <location>
        <begin position="192"/>
        <end position="219"/>
    </location>
</feature>
<dbReference type="AlphaFoldDB" id="A0A9D3SG55"/>
<evidence type="ECO:0000256" key="1">
    <source>
        <dbReference type="ARBA" id="ARBA00004141"/>
    </source>
</evidence>
<comment type="caution">
    <text evidence="11">The sequence shown here is derived from an EMBL/GenBank/DDBJ whole genome shotgun (WGS) entry which is preliminary data.</text>
</comment>
<evidence type="ECO:0000313" key="12">
    <source>
        <dbReference type="Proteomes" id="UP000824219"/>
    </source>
</evidence>